<dbReference type="Proteomes" id="UP000321393">
    <property type="component" value="Unassembled WGS sequence"/>
</dbReference>
<accession>A0A5A7TCG7</accession>
<dbReference type="AlphaFoldDB" id="A0A5A7TCG7"/>
<gene>
    <name evidence="2" type="ORF">E5676_scaffold2047G00150</name>
    <name evidence="1" type="ORF">E6C27_scaffold84G001940</name>
</gene>
<organism evidence="1 3">
    <name type="scientific">Cucumis melo var. makuwa</name>
    <name type="common">Oriental melon</name>
    <dbReference type="NCBI Taxonomy" id="1194695"/>
    <lineage>
        <taxon>Eukaryota</taxon>
        <taxon>Viridiplantae</taxon>
        <taxon>Streptophyta</taxon>
        <taxon>Embryophyta</taxon>
        <taxon>Tracheophyta</taxon>
        <taxon>Spermatophyta</taxon>
        <taxon>Magnoliopsida</taxon>
        <taxon>eudicotyledons</taxon>
        <taxon>Gunneridae</taxon>
        <taxon>Pentapetalae</taxon>
        <taxon>rosids</taxon>
        <taxon>fabids</taxon>
        <taxon>Cucurbitales</taxon>
        <taxon>Cucurbitaceae</taxon>
        <taxon>Benincaseae</taxon>
        <taxon>Cucumis</taxon>
    </lineage>
</organism>
<dbReference type="EMBL" id="SSTE01018486">
    <property type="protein sequence ID" value="KAA0039095.1"/>
    <property type="molecule type" value="Genomic_DNA"/>
</dbReference>
<evidence type="ECO:0000313" key="1">
    <source>
        <dbReference type="EMBL" id="KAA0039095.1"/>
    </source>
</evidence>
<reference evidence="3 4" key="1">
    <citation type="submission" date="2019-08" db="EMBL/GenBank/DDBJ databases">
        <title>Draft genome sequences of two oriental melons (Cucumis melo L. var makuwa).</title>
        <authorList>
            <person name="Kwon S.-Y."/>
        </authorList>
    </citation>
    <scope>NUCLEOTIDE SEQUENCE [LARGE SCALE GENOMIC DNA]</scope>
    <source>
        <strain evidence="4">cv. Chang Bougi</strain>
        <strain evidence="3">cv. SW 3</strain>
        <tissue evidence="1">Leaf</tissue>
    </source>
</reference>
<dbReference type="PANTHER" id="PTHR32108:SF9">
    <property type="entry name" value="REVERSE TRANSCRIPTASE RNASE H-LIKE DOMAIN-CONTAINING PROTEIN"/>
    <property type="match status" value="1"/>
</dbReference>
<sequence>MEGGKKISKEQGSRRRLEFLEERLCTIEGADMYWSIDPRQLCLILDVVIPPKFKTPDFEKYNGTTCPKRHLVMYCRKMSAYAHDDKLLVHFFQDSLVGPTSHWYIQLDGSQVHRWKDLVDSFLKQYKELAAEVQPPLIDKELTATFINTLRTPYYDRMVESPSTNFSDVLTIGEWIEFGLKNGRIIESSSETRRMMTAKKKEEEVHELSSTQRVATHVFSPTVGQINYSTSYQNRELLPQHLKRQQVAIVPQEPLPPSYPKCYEPNTKCEYHAEATGDEPDVNQNPLPNHEGPAINVVDIFTKRYKNKVCDVTTSMNMLFQILRGARYLSPRFNNDEGELFGCGNENQCLFHPEIDDHCFEDCCEFKNEVQKPMDAKILLVGQFPPKFELNNWEIKKMLKVYKGSQKIRNRGTKFEGDIDDVVDFEVSICNLKQSIEEDDYDISP</sequence>
<evidence type="ECO:0000313" key="2">
    <source>
        <dbReference type="EMBL" id="TYK14884.1"/>
    </source>
</evidence>
<evidence type="ECO:0008006" key="5">
    <source>
        <dbReference type="Google" id="ProtNLM"/>
    </source>
</evidence>
<evidence type="ECO:0000313" key="4">
    <source>
        <dbReference type="Proteomes" id="UP000321947"/>
    </source>
</evidence>
<name>A0A5A7TCG7_CUCMM</name>
<evidence type="ECO:0000313" key="3">
    <source>
        <dbReference type="Proteomes" id="UP000321393"/>
    </source>
</evidence>
<dbReference type="Proteomes" id="UP000321947">
    <property type="component" value="Unassembled WGS sequence"/>
</dbReference>
<proteinExistence type="predicted"/>
<comment type="caution">
    <text evidence="1">The sequence shown here is derived from an EMBL/GenBank/DDBJ whole genome shotgun (WGS) entry which is preliminary data.</text>
</comment>
<protein>
    <recommendedName>
        <fullName evidence="5">Gag-pro-like protein</fullName>
    </recommendedName>
</protein>
<dbReference type="PANTHER" id="PTHR32108">
    <property type="entry name" value="DNA-DIRECTED RNA POLYMERASE SUBUNIT ALPHA"/>
    <property type="match status" value="1"/>
</dbReference>
<dbReference type="EMBL" id="SSTD01008812">
    <property type="protein sequence ID" value="TYK14884.1"/>
    <property type="molecule type" value="Genomic_DNA"/>
</dbReference>